<gene>
    <name evidence="10" type="primary">LAP2_1</name>
    <name evidence="10" type="ORF">TWF694_002189</name>
</gene>
<evidence type="ECO:0000256" key="5">
    <source>
        <dbReference type="ARBA" id="ARBA00022801"/>
    </source>
</evidence>
<accession>A0AAV9X4T4</accession>
<evidence type="ECO:0000256" key="4">
    <source>
        <dbReference type="ARBA" id="ARBA00022723"/>
    </source>
</evidence>
<evidence type="ECO:0000256" key="1">
    <source>
        <dbReference type="ARBA" id="ARBA00001947"/>
    </source>
</evidence>
<dbReference type="Pfam" id="PF04389">
    <property type="entry name" value="Peptidase_M28"/>
    <property type="match status" value="1"/>
</dbReference>
<feature type="domain" description="PA" evidence="8">
    <location>
        <begin position="40"/>
        <end position="138"/>
    </location>
</feature>
<dbReference type="GO" id="GO:0008235">
    <property type="term" value="F:metalloexopeptidase activity"/>
    <property type="evidence" value="ECO:0007669"/>
    <property type="project" value="InterPro"/>
</dbReference>
<dbReference type="PANTHER" id="PTHR12147">
    <property type="entry name" value="METALLOPEPTIDASE M28 FAMILY MEMBER"/>
    <property type="match status" value="1"/>
</dbReference>
<dbReference type="SUPFAM" id="SSF53187">
    <property type="entry name" value="Zn-dependent exopeptidases"/>
    <property type="match status" value="1"/>
</dbReference>
<organism evidence="10 11">
    <name type="scientific">Orbilia ellipsospora</name>
    <dbReference type="NCBI Taxonomy" id="2528407"/>
    <lineage>
        <taxon>Eukaryota</taxon>
        <taxon>Fungi</taxon>
        <taxon>Dikarya</taxon>
        <taxon>Ascomycota</taxon>
        <taxon>Pezizomycotina</taxon>
        <taxon>Orbiliomycetes</taxon>
        <taxon>Orbiliales</taxon>
        <taxon>Orbiliaceae</taxon>
        <taxon>Orbilia</taxon>
    </lineage>
</organism>
<comment type="caution">
    <text evidence="10">The sequence shown here is derived from an EMBL/GenBank/DDBJ whole genome shotgun (WGS) entry which is preliminary data.</text>
</comment>
<evidence type="ECO:0000259" key="8">
    <source>
        <dbReference type="Pfam" id="PF02225"/>
    </source>
</evidence>
<evidence type="ECO:0000259" key="9">
    <source>
        <dbReference type="Pfam" id="PF04389"/>
    </source>
</evidence>
<dbReference type="Gene3D" id="3.50.30.30">
    <property type="match status" value="1"/>
</dbReference>
<sequence length="396" mass="42294">MSLQNIVTVQRNITGASIIVDGIPQTEVAYIIYSKNGNITAPVTLIPNFGCNASDFSKSGEGRIALVNRGGDCDTGKRLTLATAAGASGFILWDQDPTIFRNSFTNEIVETALGRHGPYDASKLVPSAVLGFREGQALVDKLQLKSNPSNKSITVIHKFRPETVSTVNLIATTKGGNQSAIITVGAHSDSVHTGPGINDDGTGVVAQIEVARALSKYSVNNAIRFCWWSAEEEGLKGSAYYADHLSKPEAAKIVMNLNFDMIGSPNNIYGVFDGGFSLDTSAGKGRAHIEQTILGYFKQIGKPTVKAAVDGRSDYGSFMKLNIPTGGIFTGAEGNKTVEEARLFGGKAGEPYDPCYHKACDNTKNVNYDAFLTGVKAFAYTVAKYAQNIEGVPFPR</sequence>
<comment type="similarity">
    <text evidence="2">Belongs to the peptidase M28 family. M28B subfamily.</text>
</comment>
<comment type="cofactor">
    <cofactor evidence="1">
        <name>Zn(2+)</name>
        <dbReference type="ChEBI" id="CHEBI:29105"/>
    </cofactor>
</comment>
<dbReference type="Pfam" id="PF02225">
    <property type="entry name" value="PA"/>
    <property type="match status" value="1"/>
</dbReference>
<name>A0AAV9X4T4_9PEZI</name>
<evidence type="ECO:0000256" key="6">
    <source>
        <dbReference type="ARBA" id="ARBA00022833"/>
    </source>
</evidence>
<dbReference type="InterPro" id="IPR045175">
    <property type="entry name" value="M28_fam"/>
</dbReference>
<dbReference type="SUPFAM" id="SSF52025">
    <property type="entry name" value="PA domain"/>
    <property type="match status" value="1"/>
</dbReference>
<dbReference type="InterPro" id="IPR007484">
    <property type="entry name" value="Peptidase_M28"/>
</dbReference>
<dbReference type="GO" id="GO:0006508">
    <property type="term" value="P:proteolysis"/>
    <property type="evidence" value="ECO:0007669"/>
    <property type="project" value="UniProtKB-KW"/>
</dbReference>
<evidence type="ECO:0000256" key="7">
    <source>
        <dbReference type="RuleBase" id="RU361240"/>
    </source>
</evidence>
<dbReference type="GO" id="GO:0004177">
    <property type="term" value="F:aminopeptidase activity"/>
    <property type="evidence" value="ECO:0007669"/>
    <property type="project" value="UniProtKB-KW"/>
</dbReference>
<dbReference type="Proteomes" id="UP001365542">
    <property type="component" value="Unassembled WGS sequence"/>
</dbReference>
<dbReference type="GO" id="GO:0046872">
    <property type="term" value="F:metal ion binding"/>
    <property type="evidence" value="ECO:0007669"/>
    <property type="project" value="UniProtKB-KW"/>
</dbReference>
<dbReference type="InterPro" id="IPR046450">
    <property type="entry name" value="PA_dom_sf"/>
</dbReference>
<dbReference type="EMBL" id="JAVHJO010000010">
    <property type="protein sequence ID" value="KAK6535741.1"/>
    <property type="molecule type" value="Genomic_DNA"/>
</dbReference>
<keyword evidence="11" id="KW-1185">Reference proteome</keyword>
<evidence type="ECO:0000313" key="11">
    <source>
        <dbReference type="Proteomes" id="UP001365542"/>
    </source>
</evidence>
<keyword evidence="10" id="KW-0031">Aminopeptidase</keyword>
<dbReference type="EC" id="3.4.-.-" evidence="7"/>
<dbReference type="PANTHER" id="PTHR12147:SF26">
    <property type="entry name" value="PEPTIDASE M28 DOMAIN-CONTAINING PROTEIN"/>
    <property type="match status" value="1"/>
</dbReference>
<keyword evidence="3 7" id="KW-0645">Protease</keyword>
<evidence type="ECO:0000313" key="10">
    <source>
        <dbReference type="EMBL" id="KAK6535741.1"/>
    </source>
</evidence>
<dbReference type="InterPro" id="IPR003137">
    <property type="entry name" value="PA_domain"/>
</dbReference>
<dbReference type="Gene3D" id="3.40.630.10">
    <property type="entry name" value="Zn peptidases"/>
    <property type="match status" value="1"/>
</dbReference>
<keyword evidence="4 7" id="KW-0479">Metal-binding</keyword>
<keyword evidence="5 7" id="KW-0378">Hydrolase</keyword>
<proteinExistence type="inferred from homology"/>
<feature type="domain" description="Peptidase M28" evidence="9">
    <location>
        <begin position="168"/>
        <end position="373"/>
    </location>
</feature>
<protein>
    <recommendedName>
        <fullName evidence="7">Peptide hydrolase</fullName>
        <ecNumber evidence="7">3.4.-.-</ecNumber>
    </recommendedName>
</protein>
<keyword evidence="6 7" id="KW-0862">Zinc</keyword>
<dbReference type="AlphaFoldDB" id="A0AAV9X4T4"/>
<evidence type="ECO:0000256" key="3">
    <source>
        <dbReference type="ARBA" id="ARBA00022670"/>
    </source>
</evidence>
<evidence type="ECO:0000256" key="2">
    <source>
        <dbReference type="ARBA" id="ARBA00005634"/>
    </source>
</evidence>
<reference evidence="10 11" key="1">
    <citation type="submission" date="2019-10" db="EMBL/GenBank/DDBJ databases">
        <authorList>
            <person name="Palmer J.M."/>
        </authorList>
    </citation>
    <scope>NUCLEOTIDE SEQUENCE [LARGE SCALE GENOMIC DNA]</scope>
    <source>
        <strain evidence="10 11">TWF694</strain>
    </source>
</reference>